<gene>
    <name evidence="2" type="ORF">EI545_19100</name>
</gene>
<keyword evidence="3" id="KW-1185">Reference proteome</keyword>
<dbReference type="OrthoDB" id="5449367at2"/>
<accession>A0A3S8UB08</accession>
<dbReference type="RefSeq" id="WP_125326953.1">
    <property type="nucleotide sequence ID" value="NZ_CP034328.1"/>
</dbReference>
<dbReference type="GO" id="GO:0008757">
    <property type="term" value="F:S-adenosylmethionine-dependent methyltransferase activity"/>
    <property type="evidence" value="ECO:0007669"/>
    <property type="project" value="InterPro"/>
</dbReference>
<dbReference type="SUPFAM" id="SSF53335">
    <property type="entry name" value="S-adenosyl-L-methionine-dependent methyltransferases"/>
    <property type="match status" value="1"/>
</dbReference>
<keyword evidence="2" id="KW-0489">Methyltransferase</keyword>
<dbReference type="KEGG" id="taw:EI545_19100"/>
<dbReference type="CDD" id="cd02440">
    <property type="entry name" value="AdoMet_MTases"/>
    <property type="match status" value="1"/>
</dbReference>
<dbReference type="Gene3D" id="3.40.50.150">
    <property type="entry name" value="Vaccinia Virus protein VP39"/>
    <property type="match status" value="1"/>
</dbReference>
<dbReference type="GO" id="GO:0032259">
    <property type="term" value="P:methylation"/>
    <property type="evidence" value="ECO:0007669"/>
    <property type="project" value="UniProtKB-KW"/>
</dbReference>
<reference evidence="2 3" key="1">
    <citation type="submission" date="2018-12" db="EMBL/GenBank/DDBJ databases">
        <title>Complete genome sequencing of Tabrizicola sp. K13M18.</title>
        <authorList>
            <person name="Bae J.-W."/>
        </authorList>
    </citation>
    <scope>NUCLEOTIDE SEQUENCE [LARGE SCALE GENOMIC DNA]</scope>
    <source>
        <strain evidence="2 3">K13M18</strain>
    </source>
</reference>
<proteinExistence type="predicted"/>
<dbReference type="PANTHER" id="PTHR43591">
    <property type="entry name" value="METHYLTRANSFERASE"/>
    <property type="match status" value="1"/>
</dbReference>
<evidence type="ECO:0000313" key="3">
    <source>
        <dbReference type="Proteomes" id="UP000282002"/>
    </source>
</evidence>
<dbReference type="Pfam" id="PF08241">
    <property type="entry name" value="Methyltransf_11"/>
    <property type="match status" value="1"/>
</dbReference>
<dbReference type="EMBL" id="CP034328">
    <property type="protein sequence ID" value="AZL60741.1"/>
    <property type="molecule type" value="Genomic_DNA"/>
</dbReference>
<protein>
    <submittedName>
        <fullName evidence="2">Class I SAM-dependent methyltransferase</fullName>
    </submittedName>
</protein>
<dbReference type="InterPro" id="IPR029063">
    <property type="entry name" value="SAM-dependent_MTases_sf"/>
</dbReference>
<dbReference type="InterPro" id="IPR013216">
    <property type="entry name" value="Methyltransf_11"/>
</dbReference>
<name>A0A3S8UB08_9RHOB</name>
<evidence type="ECO:0000313" key="2">
    <source>
        <dbReference type="EMBL" id="AZL60741.1"/>
    </source>
</evidence>
<organism evidence="2 3">
    <name type="scientific">Tabrizicola piscis</name>
    <dbReference type="NCBI Taxonomy" id="2494374"/>
    <lineage>
        <taxon>Bacteria</taxon>
        <taxon>Pseudomonadati</taxon>
        <taxon>Pseudomonadota</taxon>
        <taxon>Alphaproteobacteria</taxon>
        <taxon>Rhodobacterales</taxon>
        <taxon>Paracoccaceae</taxon>
        <taxon>Tabrizicola</taxon>
    </lineage>
</organism>
<dbReference type="AlphaFoldDB" id="A0A3S8UB08"/>
<dbReference type="Proteomes" id="UP000282002">
    <property type="component" value="Chromosome"/>
</dbReference>
<sequence length="232" mass="26304">MDEQEFDQFAQEYDALLRDSIGASGEGPEYFARYKVKDMADVFSRQSPDLSVTSVLDFGGGVGASLPYLSEYFPQADITLADVSRRSLEYAARREIPRVSILHFDGKRLPLPDNHFDAVIAACVFHHIPETEHIALMAEIRRVLKPKGLFFIFEHNPWNPLTRKVVDNCPFDENAVLITGPELRRRMKNAGFAKVDVAWRIFVPGALRAIRPVERWLEWLPLGAQYRAVGSA</sequence>
<feature type="domain" description="Methyltransferase type 11" evidence="1">
    <location>
        <begin position="56"/>
        <end position="152"/>
    </location>
</feature>
<evidence type="ECO:0000259" key="1">
    <source>
        <dbReference type="Pfam" id="PF08241"/>
    </source>
</evidence>
<keyword evidence="2" id="KW-0808">Transferase</keyword>